<name>A0A1T4JJV8_9FIRM</name>
<dbReference type="EMBL" id="FUWM01000003">
    <property type="protein sequence ID" value="SJZ30470.1"/>
    <property type="molecule type" value="Genomic_DNA"/>
</dbReference>
<organism evidence="1 2">
    <name type="scientific">Selenihalanaerobacter shriftii</name>
    <dbReference type="NCBI Taxonomy" id="142842"/>
    <lineage>
        <taxon>Bacteria</taxon>
        <taxon>Bacillati</taxon>
        <taxon>Bacillota</taxon>
        <taxon>Clostridia</taxon>
        <taxon>Halanaerobiales</taxon>
        <taxon>Halobacteroidaceae</taxon>
        <taxon>Selenihalanaerobacter</taxon>
    </lineage>
</organism>
<dbReference type="RefSeq" id="WP_078808612.1">
    <property type="nucleotide sequence ID" value="NZ_FUWM01000003.1"/>
</dbReference>
<dbReference type="Proteomes" id="UP000190625">
    <property type="component" value="Unassembled WGS sequence"/>
</dbReference>
<evidence type="ECO:0000313" key="1">
    <source>
        <dbReference type="EMBL" id="SJZ30470.1"/>
    </source>
</evidence>
<keyword evidence="2" id="KW-1185">Reference proteome</keyword>
<reference evidence="2" key="1">
    <citation type="submission" date="2017-02" db="EMBL/GenBank/DDBJ databases">
        <authorList>
            <person name="Varghese N."/>
            <person name="Submissions S."/>
        </authorList>
    </citation>
    <scope>NUCLEOTIDE SEQUENCE [LARGE SCALE GENOMIC DNA]</scope>
    <source>
        <strain evidence="2">ATCC BAA-73</strain>
    </source>
</reference>
<gene>
    <name evidence="1" type="ORF">SAMN02745118_00069</name>
</gene>
<protein>
    <submittedName>
        <fullName evidence="1">Uncharacterized protein</fullName>
    </submittedName>
</protein>
<accession>A0A1T4JJV8</accession>
<dbReference type="AlphaFoldDB" id="A0A1T4JJV8"/>
<proteinExistence type="predicted"/>
<sequence length="195" mass="22046">MKKYLIIILIILIISLLIGCNRVCNFNQSKFLEMKKKEFDISKFSNPDKIAINQRMNKYLLTNITENPKTLHTLFVPNQPISISVHGVSPVFILINKQLKIAGTYDNRDECVKEAKKNWQYVDTKINKILNRSISISGNSATLTGELCAESYIDKSALVGTVTALGTVKVKFLKLNEEWYIRAIDINMAGCQISS</sequence>
<dbReference type="PROSITE" id="PS51257">
    <property type="entry name" value="PROKAR_LIPOPROTEIN"/>
    <property type="match status" value="1"/>
</dbReference>
<evidence type="ECO:0000313" key="2">
    <source>
        <dbReference type="Proteomes" id="UP000190625"/>
    </source>
</evidence>